<comment type="caution">
    <text evidence="9">The sequence shown here is derived from an EMBL/GenBank/DDBJ whole genome shotgun (WGS) entry which is preliminary data.</text>
</comment>
<proteinExistence type="predicted"/>
<dbReference type="Pfam" id="PF00250">
    <property type="entry name" value="Forkhead"/>
    <property type="match status" value="1"/>
</dbReference>
<feature type="region of interest" description="Disordered" evidence="7">
    <location>
        <begin position="269"/>
        <end position="318"/>
    </location>
</feature>
<dbReference type="PROSITE" id="PS00658">
    <property type="entry name" value="FORK_HEAD_2"/>
    <property type="match status" value="1"/>
</dbReference>
<evidence type="ECO:0000256" key="4">
    <source>
        <dbReference type="ARBA" id="ARBA00023163"/>
    </source>
</evidence>
<feature type="region of interest" description="Disordered" evidence="7">
    <location>
        <begin position="332"/>
        <end position="363"/>
    </location>
</feature>
<evidence type="ECO:0000259" key="8">
    <source>
        <dbReference type="PROSITE" id="PS50039"/>
    </source>
</evidence>
<dbReference type="Proteomes" id="UP000242875">
    <property type="component" value="Unassembled WGS sequence"/>
</dbReference>
<dbReference type="SMART" id="SM00339">
    <property type="entry name" value="FH"/>
    <property type="match status" value="1"/>
</dbReference>
<evidence type="ECO:0000256" key="1">
    <source>
        <dbReference type="ARBA" id="ARBA00004123"/>
    </source>
</evidence>
<feature type="region of interest" description="Disordered" evidence="7">
    <location>
        <begin position="469"/>
        <end position="497"/>
    </location>
</feature>
<evidence type="ECO:0000256" key="6">
    <source>
        <dbReference type="PROSITE-ProRule" id="PRU00089"/>
    </source>
</evidence>
<reference evidence="9 10" key="1">
    <citation type="journal article" date="2017" name="Mycologia">
        <title>Bifiguratus adelaidae, gen. et sp. nov., a new member of Mucoromycotina in endophytic and soil-dwelling habitats.</title>
        <authorList>
            <person name="Torres-Cruz T.J."/>
            <person name="Billingsley Tobias T.L."/>
            <person name="Almatruk M."/>
            <person name="Hesse C."/>
            <person name="Kuske C.R."/>
            <person name="Desiro A."/>
            <person name="Benucci G.M."/>
            <person name="Bonito G."/>
            <person name="Stajich J.E."/>
            <person name="Dunlap C."/>
            <person name="Arnold A.E."/>
            <person name="Porras-Alfaro A."/>
        </authorList>
    </citation>
    <scope>NUCLEOTIDE SEQUENCE [LARGE SCALE GENOMIC DNA]</scope>
    <source>
        <strain evidence="9 10">AZ0501</strain>
    </source>
</reference>
<dbReference type="PRINTS" id="PR00053">
    <property type="entry name" value="FORKHEAD"/>
</dbReference>
<dbReference type="InterPro" id="IPR030456">
    <property type="entry name" value="TF_fork_head_CS_2"/>
</dbReference>
<dbReference type="PANTHER" id="PTHR45881:SF1">
    <property type="entry name" value="FORK HEAD PROTEIN HOMOLOG 2"/>
    <property type="match status" value="1"/>
</dbReference>
<dbReference type="FunFam" id="1.10.10.10:FF:000260">
    <property type="entry name" value="Forkhead transcription factor (Sep1)"/>
    <property type="match status" value="1"/>
</dbReference>
<dbReference type="InterPro" id="IPR036388">
    <property type="entry name" value="WH-like_DNA-bd_sf"/>
</dbReference>
<evidence type="ECO:0000256" key="7">
    <source>
        <dbReference type="SAM" id="MobiDB-lite"/>
    </source>
</evidence>
<evidence type="ECO:0000313" key="9">
    <source>
        <dbReference type="EMBL" id="OZJ05503.1"/>
    </source>
</evidence>
<feature type="compositionally biased region" description="Polar residues" evidence="7">
    <location>
        <begin position="122"/>
        <end position="133"/>
    </location>
</feature>
<dbReference type="PROSITE" id="PS50039">
    <property type="entry name" value="FORK_HEAD_3"/>
    <property type="match status" value="1"/>
</dbReference>
<dbReference type="OrthoDB" id="5954824at2759"/>
<dbReference type="GO" id="GO:0005634">
    <property type="term" value="C:nucleus"/>
    <property type="evidence" value="ECO:0007669"/>
    <property type="project" value="UniProtKB-SubCell"/>
</dbReference>
<name>A0A261Y4H7_9FUNG</name>
<dbReference type="AlphaFoldDB" id="A0A261Y4H7"/>
<dbReference type="InterPro" id="IPR018122">
    <property type="entry name" value="TF_fork_head_CS_1"/>
</dbReference>
<dbReference type="PROSITE" id="PS00657">
    <property type="entry name" value="FORK_HEAD_1"/>
    <property type="match status" value="1"/>
</dbReference>
<feature type="compositionally biased region" description="Basic and acidic residues" evidence="7">
    <location>
        <begin position="81"/>
        <end position="96"/>
    </location>
</feature>
<dbReference type="SUPFAM" id="SSF46785">
    <property type="entry name" value="Winged helix' DNA-binding domain"/>
    <property type="match status" value="1"/>
</dbReference>
<dbReference type="InterPro" id="IPR036390">
    <property type="entry name" value="WH_DNA-bd_sf"/>
</dbReference>
<feature type="DNA-binding region" description="Fork-head" evidence="6">
    <location>
        <begin position="175"/>
        <end position="276"/>
    </location>
</feature>
<feature type="region of interest" description="Disordered" evidence="7">
    <location>
        <begin position="119"/>
        <end position="157"/>
    </location>
</feature>
<dbReference type="Gene3D" id="1.10.10.10">
    <property type="entry name" value="Winged helix-like DNA-binding domain superfamily/Winged helix DNA-binding domain"/>
    <property type="match status" value="1"/>
</dbReference>
<keyword evidence="4" id="KW-0804">Transcription</keyword>
<evidence type="ECO:0000256" key="3">
    <source>
        <dbReference type="ARBA" id="ARBA00023125"/>
    </source>
</evidence>
<keyword evidence="10" id="KW-1185">Reference proteome</keyword>
<dbReference type="InterPro" id="IPR001766">
    <property type="entry name" value="Fork_head_dom"/>
</dbReference>
<evidence type="ECO:0000313" key="10">
    <source>
        <dbReference type="Proteomes" id="UP000242875"/>
    </source>
</evidence>
<comment type="subcellular location">
    <subcellularLocation>
        <location evidence="1 6">Nucleus</location>
    </subcellularLocation>
</comment>
<keyword evidence="3 6" id="KW-0238">DNA-binding</keyword>
<accession>A0A261Y4H7</accession>
<organism evidence="9 10">
    <name type="scientific">Bifiguratus adelaidae</name>
    <dbReference type="NCBI Taxonomy" id="1938954"/>
    <lineage>
        <taxon>Eukaryota</taxon>
        <taxon>Fungi</taxon>
        <taxon>Fungi incertae sedis</taxon>
        <taxon>Mucoromycota</taxon>
        <taxon>Mucoromycotina</taxon>
        <taxon>Endogonomycetes</taxon>
        <taxon>Endogonales</taxon>
        <taxon>Endogonales incertae sedis</taxon>
        <taxon>Bifiguratus</taxon>
    </lineage>
</organism>
<dbReference type="GO" id="GO:0001228">
    <property type="term" value="F:DNA-binding transcription activator activity, RNA polymerase II-specific"/>
    <property type="evidence" value="ECO:0007669"/>
    <property type="project" value="UniProtKB-ARBA"/>
</dbReference>
<keyword evidence="2" id="KW-0805">Transcription regulation</keyword>
<feature type="compositionally biased region" description="Polar residues" evidence="7">
    <location>
        <begin position="334"/>
        <end position="345"/>
    </location>
</feature>
<dbReference type="PANTHER" id="PTHR45881">
    <property type="entry name" value="CHECKPOINT SUPPRESSOR 1-LIKE, ISOFORM A-RELATED"/>
    <property type="match status" value="1"/>
</dbReference>
<feature type="compositionally biased region" description="Polar residues" evidence="7">
    <location>
        <begin position="68"/>
        <end position="78"/>
    </location>
</feature>
<feature type="domain" description="Fork-head" evidence="8">
    <location>
        <begin position="175"/>
        <end position="276"/>
    </location>
</feature>
<feature type="region of interest" description="Disordered" evidence="7">
    <location>
        <begin position="68"/>
        <end position="102"/>
    </location>
</feature>
<keyword evidence="5 6" id="KW-0539">Nucleus</keyword>
<dbReference type="EMBL" id="MVBO01000014">
    <property type="protein sequence ID" value="OZJ05503.1"/>
    <property type="molecule type" value="Genomic_DNA"/>
</dbReference>
<feature type="region of interest" description="Disordered" evidence="7">
    <location>
        <begin position="391"/>
        <end position="411"/>
    </location>
</feature>
<gene>
    <name evidence="9" type="ORF">BZG36_01899</name>
</gene>
<evidence type="ECO:0000256" key="2">
    <source>
        <dbReference type="ARBA" id="ARBA00023015"/>
    </source>
</evidence>
<sequence>MQPTPTTSLSTGNVIAFQFESAKPVVPTKKRSNTCPSVGFFQIPSDKAETATVQQNVHLSPKQSILAQITTATPTRFSASKYEERRESSPANERGHSRQMSQPMATLSIIQEDPKAKFAASQYPTPVSSPNPNQEDDSATPGAKSSDALAPKATTGASNRTSIVTPWVSTTGDEKPPYSYATMIAYALIQAPEKKLTLSDIYKWISDTFKFYHLGEHGWQNSIRHNLSLNPAFSKIDRRPTTANPGKGCYWTIDPAAEPAFIENINRQGGPIKRQSCGVNDSAPPRKRAHTMTTIRSTDSDASRDRKRQSSNKPNLTVMLPEDFENRRCGQKILPSSTLEIRTPTNRPPREGSLPNDSEVEEAKSGMVVTTFRLDDRDGFKTVQSSVYGKGASRTPRITRTDSDASSTSEYLADDEDVSTVISDASQQLFSDLSLEDIVSTDCLPLLNDQVLRVLPKDLAESSLLADLGYTSSEPSTPRTPFTPRSPHTGSRDPFIAGDDLSPSYYGTYTYEVNSDLKASDGAYNLLVQPQEITGSSLEDILRSTAWEGHGLGLLNAF</sequence>
<protein>
    <recommendedName>
        <fullName evidence="8">Fork-head domain-containing protein</fullName>
    </recommendedName>
</protein>
<feature type="compositionally biased region" description="Low complexity" evidence="7">
    <location>
        <begin position="471"/>
        <end position="489"/>
    </location>
</feature>
<evidence type="ECO:0000256" key="5">
    <source>
        <dbReference type="ARBA" id="ARBA00023242"/>
    </source>
</evidence>
<dbReference type="GO" id="GO:0000978">
    <property type="term" value="F:RNA polymerase II cis-regulatory region sequence-specific DNA binding"/>
    <property type="evidence" value="ECO:0007669"/>
    <property type="project" value="TreeGrafter"/>
</dbReference>
<dbReference type="CDD" id="cd00059">
    <property type="entry name" value="FH_FOX"/>
    <property type="match status" value="1"/>
</dbReference>